<dbReference type="PANTHER" id="PTHR13504">
    <property type="entry name" value="FIDO DOMAIN-CONTAINING PROTEIN DDB_G0283145"/>
    <property type="match status" value="1"/>
</dbReference>
<dbReference type="KEGG" id="cari:FNU76_16750"/>
<gene>
    <name evidence="3" type="ORF">FNU76_16750</name>
</gene>
<dbReference type="SUPFAM" id="SSF140931">
    <property type="entry name" value="Fic-like"/>
    <property type="match status" value="1"/>
</dbReference>
<proteinExistence type="predicted"/>
<evidence type="ECO:0000256" key="1">
    <source>
        <dbReference type="PIRSR" id="PIRSR640198-2"/>
    </source>
</evidence>
<organism evidence="3 4">
    <name type="scientific">Chitinimonas arctica</name>
    <dbReference type="NCBI Taxonomy" id="2594795"/>
    <lineage>
        <taxon>Bacteria</taxon>
        <taxon>Pseudomonadati</taxon>
        <taxon>Pseudomonadota</taxon>
        <taxon>Betaproteobacteria</taxon>
        <taxon>Neisseriales</taxon>
        <taxon>Chitinibacteraceae</taxon>
        <taxon>Chitinimonas</taxon>
    </lineage>
</organism>
<name>A0A516SI79_9NEIS</name>
<protein>
    <submittedName>
        <fullName evidence="3">Fic family protein</fullName>
    </submittedName>
</protein>
<dbReference type="Gene3D" id="1.10.3290.10">
    <property type="entry name" value="Fido-like domain"/>
    <property type="match status" value="1"/>
</dbReference>
<dbReference type="InterPro" id="IPR036388">
    <property type="entry name" value="WH-like_DNA-bd_sf"/>
</dbReference>
<dbReference type="InterPro" id="IPR036390">
    <property type="entry name" value="WH_DNA-bd_sf"/>
</dbReference>
<dbReference type="EMBL" id="CP041730">
    <property type="protein sequence ID" value="QDQ27861.1"/>
    <property type="molecule type" value="Genomic_DNA"/>
</dbReference>
<sequence>MRYDNRLNHETLLQALTKLFAAGSEFVSSSQLVDATRSSLPTVKRTLSKLVQEGRIEVTGKARATRYRLLTTSTPAAAERAPAKLPMAITLARFGPNWSAASSKLRQQLVLPLAARAPVSYCREFVDAYKPNETFLLPVELAEELLALGQLPGQLPAGTYVRKVLEQLLIDLSWSSSHLEGNRYTLLDTEELFKSGAAAADSDAVMLLNHKAAIEFLVDAVPVQGLGSSLIRNLHAVLMQDLLEDAASLGTIREKVVNISGTTYVPTQIPAVLQEMLEHVILKAQLIKNPLEAAFFLWVNLAYLQPFEDGNKRVSRLAANIPLMLYNQAPLSFLDIDREDYALAMMGIYEACDVSMAVDLFEWTYRRSQTKYKVVSASLGSPDPFRIKYREALNEAVGRVVRSRQAVEEALVVLGLPDEDMPKFQLLLAQELKVLAIFNCARYRLGMNETQAWIDEGRPG</sequence>
<dbReference type="InterPro" id="IPR003812">
    <property type="entry name" value="Fido"/>
</dbReference>
<dbReference type="AlphaFoldDB" id="A0A516SI79"/>
<evidence type="ECO:0000313" key="4">
    <source>
        <dbReference type="Proteomes" id="UP000317550"/>
    </source>
</evidence>
<dbReference type="InterPro" id="IPR036597">
    <property type="entry name" value="Fido-like_dom_sf"/>
</dbReference>
<dbReference type="InterPro" id="IPR040198">
    <property type="entry name" value="Fido_containing"/>
</dbReference>
<feature type="domain" description="Fido" evidence="2">
    <location>
        <begin position="226"/>
        <end position="366"/>
    </location>
</feature>
<reference evidence="4" key="1">
    <citation type="submission" date="2019-07" db="EMBL/GenBank/DDBJ databases">
        <title>Chitinimonas sp. nov., isolated from Ny-Alesund, arctica soil.</title>
        <authorList>
            <person name="Xu Q."/>
            <person name="Peng F."/>
        </authorList>
    </citation>
    <scope>NUCLEOTIDE SEQUENCE [LARGE SCALE GENOMIC DNA]</scope>
    <source>
        <strain evidence="4">R3-44</strain>
    </source>
</reference>
<dbReference type="Pfam" id="PF02661">
    <property type="entry name" value="Fic"/>
    <property type="match status" value="1"/>
</dbReference>
<dbReference type="PANTHER" id="PTHR13504:SF38">
    <property type="entry name" value="FIDO DOMAIN-CONTAINING PROTEIN"/>
    <property type="match status" value="1"/>
</dbReference>
<dbReference type="PROSITE" id="PS51459">
    <property type="entry name" value="FIDO"/>
    <property type="match status" value="1"/>
</dbReference>
<dbReference type="SUPFAM" id="SSF46785">
    <property type="entry name" value="Winged helix' DNA-binding domain"/>
    <property type="match status" value="1"/>
</dbReference>
<accession>A0A516SI79</accession>
<evidence type="ECO:0000313" key="3">
    <source>
        <dbReference type="EMBL" id="QDQ27861.1"/>
    </source>
</evidence>
<dbReference type="GO" id="GO:0005524">
    <property type="term" value="F:ATP binding"/>
    <property type="evidence" value="ECO:0007669"/>
    <property type="project" value="UniProtKB-KW"/>
</dbReference>
<evidence type="ECO:0000259" key="2">
    <source>
        <dbReference type="PROSITE" id="PS51459"/>
    </source>
</evidence>
<keyword evidence="4" id="KW-1185">Reference proteome</keyword>
<dbReference type="Gene3D" id="1.10.10.10">
    <property type="entry name" value="Winged helix-like DNA-binding domain superfamily/Winged helix DNA-binding domain"/>
    <property type="match status" value="1"/>
</dbReference>
<feature type="binding site" evidence="1">
    <location>
        <begin position="309"/>
        <end position="316"/>
    </location>
    <ligand>
        <name>ATP</name>
        <dbReference type="ChEBI" id="CHEBI:30616"/>
    </ligand>
</feature>
<keyword evidence="1" id="KW-0067">ATP-binding</keyword>
<keyword evidence="1" id="KW-0547">Nucleotide-binding</keyword>
<dbReference type="RefSeq" id="WP_144279249.1">
    <property type="nucleotide sequence ID" value="NZ_CP041730.1"/>
</dbReference>
<dbReference type="Proteomes" id="UP000317550">
    <property type="component" value="Chromosome"/>
</dbReference>
<dbReference type="OrthoDB" id="9807853at2"/>